<sequence length="403" mass="44882">MPFAPSPSASTGTRSRNVASPDERPIERQGSWSQSSSIVDNPHLGSPRSALREIEAILQGLTDNLIRGYDTICIPYRSRTASQQPLGQLNFPGRSVNEATKFTRMVRIMELSRQALLAGRVITKRNIYYQAPDLFRDQATVDRLVDDLACTLGVGRSGLNIVASPKGLIAGPLRVLATDGTVLSFASDQDKCDLVPPVRNIQRIDLSVARWVLVIEKEATFRTLAASQYWRNSSHGQGIIVTGKGYADLTTLEFLHLVHTLRPLLPMLCVVDCDPHGIEILRTYMYGSKTLDHEVNTRIPGIHWLGVKMEDIFSRESRSGRNGISWRHQSAVDSLITLTATDRKTAVRVLQSIDDQVDEDSHDDLEQARELQVMLMLNVKAEIQAIDDMGDLSSWLNEKMQPV</sequence>
<dbReference type="InterPro" id="IPR013049">
    <property type="entry name" value="Spo11/TopoVI_A_N"/>
</dbReference>
<keyword evidence="9 10" id="KW-0413">Isomerase</keyword>
<dbReference type="CDD" id="cd00223">
    <property type="entry name" value="TOPRIM_TopoIIB_SPO"/>
    <property type="match status" value="1"/>
</dbReference>
<dbReference type="PANTHER" id="PTHR10848">
    <property type="entry name" value="MEIOTIC RECOMBINATION PROTEIN SPO11"/>
    <property type="match status" value="1"/>
</dbReference>
<dbReference type="SUPFAM" id="SSF56726">
    <property type="entry name" value="DNA topoisomerase IV, alpha subunit"/>
    <property type="match status" value="1"/>
</dbReference>
<keyword evidence="15" id="KW-1185">Reference proteome</keyword>
<dbReference type="Proteomes" id="UP000241462">
    <property type="component" value="Unassembled WGS sequence"/>
</dbReference>
<dbReference type="AlphaFoldDB" id="A0A2T2ZZG7"/>
<evidence type="ECO:0000256" key="7">
    <source>
        <dbReference type="ARBA" id="ARBA00023029"/>
    </source>
</evidence>
<comment type="similarity">
    <text evidence="3 10">Belongs to the TOP6A family.</text>
</comment>
<evidence type="ECO:0000256" key="8">
    <source>
        <dbReference type="ARBA" id="ARBA00023125"/>
    </source>
</evidence>
<dbReference type="InterPro" id="IPR002815">
    <property type="entry name" value="Spo11/TopoVI_A"/>
</dbReference>
<keyword evidence="8 10" id="KW-0238">DNA-binding</keyword>
<proteinExistence type="inferred from homology"/>
<evidence type="ECO:0000259" key="13">
    <source>
        <dbReference type="Pfam" id="PF21180"/>
    </source>
</evidence>
<dbReference type="STRING" id="2025994.A0A2T2ZZG7"/>
<dbReference type="Pfam" id="PF21180">
    <property type="entry name" value="TOP6A-Spo11_Toprim"/>
    <property type="match status" value="1"/>
</dbReference>
<dbReference type="GO" id="GO:0000228">
    <property type="term" value="C:nuclear chromosome"/>
    <property type="evidence" value="ECO:0007669"/>
    <property type="project" value="TreeGrafter"/>
</dbReference>
<dbReference type="GO" id="GO:0042138">
    <property type="term" value="P:meiotic DNA double-strand break formation"/>
    <property type="evidence" value="ECO:0007669"/>
    <property type="project" value="TreeGrafter"/>
</dbReference>
<organism evidence="14 15">
    <name type="scientific">Coniella lustricola</name>
    <dbReference type="NCBI Taxonomy" id="2025994"/>
    <lineage>
        <taxon>Eukaryota</taxon>
        <taxon>Fungi</taxon>
        <taxon>Dikarya</taxon>
        <taxon>Ascomycota</taxon>
        <taxon>Pezizomycotina</taxon>
        <taxon>Sordariomycetes</taxon>
        <taxon>Sordariomycetidae</taxon>
        <taxon>Diaporthales</taxon>
        <taxon>Schizoparmaceae</taxon>
        <taxon>Coniella</taxon>
    </lineage>
</organism>
<dbReference type="GO" id="GO:0007131">
    <property type="term" value="P:reciprocal meiotic recombination"/>
    <property type="evidence" value="ECO:0007669"/>
    <property type="project" value="TreeGrafter"/>
</dbReference>
<dbReference type="GO" id="GO:0005524">
    <property type="term" value="F:ATP binding"/>
    <property type="evidence" value="ECO:0007669"/>
    <property type="project" value="InterPro"/>
</dbReference>
<dbReference type="Pfam" id="PF04406">
    <property type="entry name" value="TP6A_N"/>
    <property type="match status" value="1"/>
</dbReference>
<reference evidence="14 15" key="1">
    <citation type="journal article" date="2018" name="Mycol. Prog.">
        <title>Coniella lustricola, a new species from submerged detritus.</title>
        <authorList>
            <person name="Raudabaugh D.B."/>
            <person name="Iturriaga T."/>
            <person name="Carver A."/>
            <person name="Mondo S."/>
            <person name="Pangilinan J."/>
            <person name="Lipzen A."/>
            <person name="He G."/>
            <person name="Amirebrahimi M."/>
            <person name="Grigoriev I.V."/>
            <person name="Miller A.N."/>
        </authorList>
    </citation>
    <scope>NUCLEOTIDE SEQUENCE [LARGE SCALE GENOMIC DNA]</scope>
    <source>
        <strain evidence="14 15">B22-T-1</strain>
    </source>
</reference>
<dbReference type="InParanoid" id="A0A2T2ZZG7"/>
<dbReference type="PRINTS" id="PR01550">
    <property type="entry name" value="TOP6AFAMILY"/>
</dbReference>
<feature type="region of interest" description="Disordered" evidence="11">
    <location>
        <begin position="1"/>
        <end position="44"/>
    </location>
</feature>
<feature type="compositionally biased region" description="Polar residues" evidence="11">
    <location>
        <begin position="30"/>
        <end position="39"/>
    </location>
</feature>
<feature type="compositionally biased region" description="Polar residues" evidence="11">
    <location>
        <begin position="7"/>
        <end position="18"/>
    </location>
</feature>
<evidence type="ECO:0000256" key="1">
    <source>
        <dbReference type="ARBA" id="ARBA00000185"/>
    </source>
</evidence>
<evidence type="ECO:0000313" key="14">
    <source>
        <dbReference type="EMBL" id="PSR80113.1"/>
    </source>
</evidence>
<evidence type="ECO:0000256" key="9">
    <source>
        <dbReference type="ARBA" id="ARBA00023235"/>
    </source>
</evidence>
<feature type="domain" description="Topoisomerase 6 subunit A/Spo11 TOPRIM" evidence="13">
    <location>
        <begin position="211"/>
        <end position="389"/>
    </location>
</feature>
<evidence type="ECO:0000313" key="15">
    <source>
        <dbReference type="Proteomes" id="UP000241462"/>
    </source>
</evidence>
<evidence type="ECO:0000256" key="11">
    <source>
        <dbReference type="SAM" id="MobiDB-lite"/>
    </source>
</evidence>
<accession>A0A2T2ZZG7</accession>
<dbReference type="InterPro" id="IPR036388">
    <property type="entry name" value="WH-like_DNA-bd_sf"/>
</dbReference>
<evidence type="ECO:0000256" key="10">
    <source>
        <dbReference type="PROSITE-ProRule" id="PRU01385"/>
    </source>
</evidence>
<evidence type="ECO:0000256" key="5">
    <source>
        <dbReference type="ARBA" id="ARBA00022723"/>
    </source>
</evidence>
<dbReference type="GO" id="GO:0046872">
    <property type="term" value="F:metal ion binding"/>
    <property type="evidence" value="ECO:0007669"/>
    <property type="project" value="UniProtKB-KW"/>
</dbReference>
<feature type="domain" description="Spo11/DNA topoisomerase VI subunit A N-terminal" evidence="12">
    <location>
        <begin position="101"/>
        <end position="161"/>
    </location>
</feature>
<evidence type="ECO:0000256" key="2">
    <source>
        <dbReference type="ARBA" id="ARBA00001946"/>
    </source>
</evidence>
<name>A0A2T2ZZG7_9PEZI</name>
<dbReference type="PANTHER" id="PTHR10848:SF0">
    <property type="entry name" value="MEIOTIC RECOMBINATION PROTEIN SPO11"/>
    <property type="match status" value="1"/>
</dbReference>
<dbReference type="EMBL" id="KZ678542">
    <property type="protein sequence ID" value="PSR80113.1"/>
    <property type="molecule type" value="Genomic_DNA"/>
</dbReference>
<keyword evidence="5" id="KW-0479">Metal-binding</keyword>
<evidence type="ECO:0000256" key="4">
    <source>
        <dbReference type="ARBA" id="ARBA00012895"/>
    </source>
</evidence>
<dbReference type="PROSITE" id="PS52041">
    <property type="entry name" value="TOPO_IIB"/>
    <property type="match status" value="1"/>
</dbReference>
<dbReference type="InterPro" id="IPR036078">
    <property type="entry name" value="Spo11/TopoVI_A_sf"/>
</dbReference>
<protein>
    <recommendedName>
        <fullName evidence="4">DNA topoisomerase (ATP-hydrolyzing)</fullName>
        <ecNumber evidence="4">5.6.2.2</ecNumber>
    </recommendedName>
</protein>
<comment type="cofactor">
    <cofactor evidence="2">
        <name>Mg(2+)</name>
        <dbReference type="ChEBI" id="CHEBI:18420"/>
    </cofactor>
</comment>
<gene>
    <name evidence="14" type="ORF">BD289DRAFT_462678</name>
</gene>
<keyword evidence="6" id="KW-0460">Magnesium</keyword>
<dbReference type="InterPro" id="IPR034136">
    <property type="entry name" value="TOPRIM_Topo6A/Spo11"/>
</dbReference>
<dbReference type="GO" id="GO:0003677">
    <property type="term" value="F:DNA binding"/>
    <property type="evidence" value="ECO:0007669"/>
    <property type="project" value="UniProtKB-UniRule"/>
</dbReference>
<dbReference type="OrthoDB" id="5377392at2759"/>
<dbReference type="EC" id="5.6.2.2" evidence="4"/>
<keyword evidence="7 10" id="KW-0799">Topoisomerase</keyword>
<feature type="active site" description="O-(5'-phospho-DNA)-tyrosine intermediate" evidence="10">
    <location>
        <position position="129"/>
    </location>
</feature>
<dbReference type="Gene3D" id="1.10.10.10">
    <property type="entry name" value="Winged helix-like DNA-binding domain superfamily/Winged helix DNA-binding domain"/>
    <property type="match status" value="1"/>
</dbReference>
<dbReference type="Gene3D" id="3.40.1360.10">
    <property type="match status" value="1"/>
</dbReference>
<dbReference type="GO" id="GO:0000706">
    <property type="term" value="P:meiotic DNA double-strand break processing"/>
    <property type="evidence" value="ECO:0007669"/>
    <property type="project" value="TreeGrafter"/>
</dbReference>
<evidence type="ECO:0000259" key="12">
    <source>
        <dbReference type="Pfam" id="PF04406"/>
    </source>
</evidence>
<evidence type="ECO:0000256" key="6">
    <source>
        <dbReference type="ARBA" id="ARBA00022842"/>
    </source>
</evidence>
<comment type="catalytic activity">
    <reaction evidence="1 10">
        <text>ATP-dependent breakage, passage and rejoining of double-stranded DNA.</text>
        <dbReference type="EC" id="5.6.2.2"/>
    </reaction>
</comment>
<dbReference type="GO" id="GO:0003918">
    <property type="term" value="F:DNA topoisomerase type II (double strand cut, ATP-hydrolyzing) activity"/>
    <property type="evidence" value="ECO:0007669"/>
    <property type="project" value="UniProtKB-UniRule"/>
</dbReference>
<dbReference type="FunCoup" id="A0A2T2ZZG7">
    <property type="interactions" value="748"/>
</dbReference>
<evidence type="ECO:0000256" key="3">
    <source>
        <dbReference type="ARBA" id="ARBA00006559"/>
    </source>
</evidence>